<feature type="domain" description="Amidohydrolase-related" evidence="13">
    <location>
        <begin position="51"/>
        <end position="375"/>
    </location>
</feature>
<dbReference type="GO" id="GO:0046872">
    <property type="term" value="F:metal ion binding"/>
    <property type="evidence" value="ECO:0007669"/>
    <property type="project" value="UniProtKB-KW"/>
</dbReference>
<dbReference type="CDD" id="cd00854">
    <property type="entry name" value="NagA"/>
    <property type="match status" value="1"/>
</dbReference>
<feature type="binding site" evidence="11">
    <location>
        <position position="247"/>
    </location>
    <ligand>
        <name>substrate</name>
    </ligand>
</feature>
<organism evidence="14 15">
    <name type="scientific">Garciella nitratireducens DSM 15102</name>
    <dbReference type="NCBI Taxonomy" id="1121911"/>
    <lineage>
        <taxon>Bacteria</taxon>
        <taxon>Bacillati</taxon>
        <taxon>Bacillota</taxon>
        <taxon>Clostridia</taxon>
        <taxon>Eubacteriales</taxon>
        <taxon>Eubacteriaceae</taxon>
        <taxon>Garciella</taxon>
    </lineage>
</organism>
<evidence type="ECO:0000256" key="7">
    <source>
        <dbReference type="ARBA" id="ARBA00047647"/>
    </source>
</evidence>
<feature type="binding site" evidence="12">
    <location>
        <position position="213"/>
    </location>
    <ligand>
        <name>Zn(2+)</name>
        <dbReference type="ChEBI" id="CHEBI:29105"/>
    </ligand>
</feature>
<evidence type="ECO:0000256" key="11">
    <source>
        <dbReference type="PIRSR" id="PIRSR038994-2"/>
    </source>
</evidence>
<evidence type="ECO:0000256" key="6">
    <source>
        <dbReference type="ARBA" id="ARBA00023277"/>
    </source>
</evidence>
<evidence type="ECO:0000313" key="14">
    <source>
        <dbReference type="EMBL" id="SJZ62022.1"/>
    </source>
</evidence>
<evidence type="ECO:0000259" key="13">
    <source>
        <dbReference type="Pfam" id="PF01979"/>
    </source>
</evidence>
<protein>
    <recommendedName>
        <fullName evidence="3">N-acetylglucosamine-6-phosphate deacetylase</fullName>
        <ecNumber evidence="2">3.5.1.25</ecNumber>
    </recommendedName>
</protein>
<evidence type="ECO:0000256" key="9">
    <source>
        <dbReference type="PIRNR" id="PIRNR038994"/>
    </source>
</evidence>
<evidence type="ECO:0000313" key="15">
    <source>
        <dbReference type="Proteomes" id="UP000196365"/>
    </source>
</evidence>
<dbReference type="Pfam" id="PF01979">
    <property type="entry name" value="Amidohydro_1"/>
    <property type="match status" value="1"/>
</dbReference>
<feature type="binding site" evidence="11">
    <location>
        <begin position="303"/>
        <end position="305"/>
    </location>
    <ligand>
        <name>substrate</name>
    </ligand>
</feature>
<comment type="similarity">
    <text evidence="1 9">Belongs to the metallo-dependent hydrolases superfamily. NagA family.</text>
</comment>
<comment type="pathway">
    <text evidence="8">Amino-sugar metabolism; N-acetylneuraminate degradation; D-fructose 6-phosphate from N-acetylneuraminate: step 4/5.</text>
</comment>
<dbReference type="RefSeq" id="WP_087678638.1">
    <property type="nucleotide sequence ID" value="NZ_FUWV01000006.1"/>
</dbReference>
<dbReference type="Gene3D" id="3.20.20.140">
    <property type="entry name" value="Metal-dependent hydrolases"/>
    <property type="match status" value="1"/>
</dbReference>
<feature type="binding site" evidence="11">
    <location>
        <position position="141"/>
    </location>
    <ligand>
        <name>substrate</name>
    </ligand>
</feature>
<reference evidence="14 15" key="1">
    <citation type="submission" date="2017-02" db="EMBL/GenBank/DDBJ databases">
        <authorList>
            <person name="Peterson S.W."/>
        </authorList>
    </citation>
    <scope>NUCLEOTIDE SEQUENCE [LARGE SCALE GENOMIC DNA]</scope>
    <source>
        <strain evidence="14 15">DSM 15102</strain>
    </source>
</reference>
<evidence type="ECO:0000256" key="1">
    <source>
        <dbReference type="ARBA" id="ARBA00010716"/>
    </source>
</evidence>
<feature type="binding site" evidence="11">
    <location>
        <begin position="216"/>
        <end position="217"/>
    </location>
    <ligand>
        <name>substrate</name>
    </ligand>
</feature>
<dbReference type="PIRSF" id="PIRSF038994">
    <property type="entry name" value="NagA"/>
    <property type="match status" value="1"/>
</dbReference>
<accession>A0A1T4M522</accession>
<keyword evidence="4 12" id="KW-0479">Metal-binding</keyword>
<feature type="active site" description="Proton donor/acceptor" evidence="10">
    <location>
        <position position="270"/>
    </location>
</feature>
<comment type="cofactor">
    <cofactor evidence="12">
        <name>a divalent metal cation</name>
        <dbReference type="ChEBI" id="CHEBI:60240"/>
    </cofactor>
    <text evidence="12">Binds 1 divalent metal cation per subunit.</text>
</comment>
<dbReference type="SUPFAM" id="SSF51556">
    <property type="entry name" value="Metallo-dependent hydrolases"/>
    <property type="match status" value="1"/>
</dbReference>
<dbReference type="EC" id="3.5.1.25" evidence="2"/>
<dbReference type="InterPro" id="IPR006680">
    <property type="entry name" value="Amidohydro-rel"/>
</dbReference>
<dbReference type="FunFam" id="3.20.20.140:FF:000004">
    <property type="entry name" value="N-acetylglucosamine-6-phosphate deacetylase"/>
    <property type="match status" value="1"/>
</dbReference>
<evidence type="ECO:0000256" key="5">
    <source>
        <dbReference type="ARBA" id="ARBA00022801"/>
    </source>
</evidence>
<sequence>MKAFINGKIIKEKEILKDYVLVFDETIQKIIPNEEFIYRKNIELIDVKGAYISPGFIDIHIHGSGGSDTMDATMKDLQIISQTLATTGVTSFLPTTMTMNWHSISQALETIRKGKNSKMPGAQILGAHMEGPFISEKYKGAQNPNYILSPNFSLIHDYLDTIKILTLAPEKDKDFSFIKRMKDQKIILSMGHTNSNYEQAKKAINHGISHVTHLFNAMSPMHHRKPGAVGAALESNTTCEFIADTIHVHPALFQLVLNIKGLKKVILITDSMRAGCLQKGIYDLGGQKVIVNEHSARLEDGTLAGSILTMNAALKNILTYTSLSVCEAVRLVSLNPAEKLNIQDKKGSIEINKDADLCIFDENYHILYTVIQGEIIHRNV</sequence>
<evidence type="ECO:0000256" key="10">
    <source>
        <dbReference type="PIRSR" id="PIRSR038994-1"/>
    </source>
</evidence>
<dbReference type="PANTHER" id="PTHR11113">
    <property type="entry name" value="N-ACETYLGLUCOSAMINE-6-PHOSPHATE DEACETYLASE"/>
    <property type="match status" value="1"/>
</dbReference>
<feature type="binding site" evidence="12">
    <location>
        <position position="192"/>
    </location>
    <ligand>
        <name>Zn(2+)</name>
        <dbReference type="ChEBI" id="CHEBI:29105"/>
    </ligand>
</feature>
<dbReference type="PANTHER" id="PTHR11113:SF14">
    <property type="entry name" value="N-ACETYLGLUCOSAMINE-6-PHOSPHATE DEACETYLASE"/>
    <property type="match status" value="1"/>
</dbReference>
<evidence type="ECO:0000256" key="12">
    <source>
        <dbReference type="PIRSR" id="PIRSR038994-3"/>
    </source>
</evidence>
<dbReference type="GO" id="GO:0008448">
    <property type="term" value="F:N-acetylglucosamine-6-phosphate deacetylase activity"/>
    <property type="evidence" value="ECO:0007669"/>
    <property type="project" value="UniProtKB-EC"/>
</dbReference>
<evidence type="ECO:0000256" key="3">
    <source>
        <dbReference type="ARBA" id="ARBA00018029"/>
    </source>
</evidence>
<proteinExistence type="inferred from homology"/>
<keyword evidence="5 9" id="KW-0378">Hydrolase</keyword>
<evidence type="ECO:0000256" key="4">
    <source>
        <dbReference type="ARBA" id="ARBA00022723"/>
    </source>
</evidence>
<feature type="binding site" evidence="12">
    <location>
        <position position="130"/>
    </location>
    <ligand>
        <name>Zn(2+)</name>
        <dbReference type="ChEBI" id="CHEBI:29105"/>
    </ligand>
</feature>
<dbReference type="NCBIfam" id="TIGR00221">
    <property type="entry name" value="nagA"/>
    <property type="match status" value="1"/>
</dbReference>
<keyword evidence="15" id="KW-1185">Reference proteome</keyword>
<dbReference type="EMBL" id="FUWV01000006">
    <property type="protein sequence ID" value="SJZ62022.1"/>
    <property type="molecule type" value="Genomic_DNA"/>
</dbReference>
<evidence type="ECO:0000256" key="2">
    <source>
        <dbReference type="ARBA" id="ARBA00011899"/>
    </source>
</evidence>
<evidence type="ECO:0000256" key="8">
    <source>
        <dbReference type="ARBA" id="ARBA00060590"/>
    </source>
</evidence>
<dbReference type="InterPro" id="IPR011059">
    <property type="entry name" value="Metal-dep_hydrolase_composite"/>
</dbReference>
<comment type="catalytic activity">
    <reaction evidence="7">
        <text>N-acetyl-D-glucosamine 6-phosphate + H2O = D-glucosamine 6-phosphate + acetate</text>
        <dbReference type="Rhea" id="RHEA:22936"/>
        <dbReference type="ChEBI" id="CHEBI:15377"/>
        <dbReference type="ChEBI" id="CHEBI:30089"/>
        <dbReference type="ChEBI" id="CHEBI:57513"/>
        <dbReference type="ChEBI" id="CHEBI:58725"/>
        <dbReference type="EC" id="3.5.1.25"/>
    </reaction>
</comment>
<gene>
    <name evidence="14" type="ORF">SAMN02745973_01196</name>
</gene>
<dbReference type="OrthoDB" id="9776488at2"/>
<dbReference type="GO" id="GO:0006046">
    <property type="term" value="P:N-acetylglucosamine catabolic process"/>
    <property type="evidence" value="ECO:0007669"/>
    <property type="project" value="TreeGrafter"/>
</dbReference>
<name>A0A1T4M522_9FIRM</name>
<dbReference type="Proteomes" id="UP000196365">
    <property type="component" value="Unassembled WGS sequence"/>
</dbReference>
<feature type="binding site" evidence="11">
    <location>
        <position position="224"/>
    </location>
    <ligand>
        <name>substrate</name>
    </ligand>
</feature>
<dbReference type="InterPro" id="IPR003764">
    <property type="entry name" value="GlcNAc_6-P_deAcase"/>
</dbReference>
<keyword evidence="6 9" id="KW-0119">Carbohydrate metabolism</keyword>
<dbReference type="AlphaFoldDB" id="A0A1T4M522"/>
<dbReference type="SUPFAM" id="SSF51338">
    <property type="entry name" value="Composite domain of metallo-dependent hydrolases"/>
    <property type="match status" value="1"/>
</dbReference>
<dbReference type="Gene3D" id="2.30.40.10">
    <property type="entry name" value="Urease, subunit C, domain 1"/>
    <property type="match status" value="1"/>
</dbReference>
<dbReference type="InterPro" id="IPR032466">
    <property type="entry name" value="Metal_Hydrolase"/>
</dbReference>